<keyword evidence="5" id="KW-1185">Reference proteome</keyword>
<evidence type="ECO:0000256" key="3">
    <source>
        <dbReference type="SAM" id="Phobius"/>
    </source>
</evidence>
<keyword evidence="3" id="KW-0812">Transmembrane</keyword>
<dbReference type="EMBL" id="JAXCGZ010006127">
    <property type="protein sequence ID" value="KAK7080112.1"/>
    <property type="molecule type" value="Genomic_DNA"/>
</dbReference>
<feature type="transmembrane region" description="Helical" evidence="3">
    <location>
        <begin position="12"/>
        <end position="33"/>
    </location>
</feature>
<comment type="caution">
    <text evidence="4">The sequence shown here is derived from an EMBL/GenBank/DDBJ whole genome shotgun (WGS) entry which is preliminary data.</text>
</comment>
<keyword evidence="1" id="KW-0175">Coiled coil</keyword>
<accession>A0AAN8X9B0</accession>
<organism evidence="4 5">
    <name type="scientific">Halocaridina rubra</name>
    <name type="common">Hawaiian red shrimp</name>
    <dbReference type="NCBI Taxonomy" id="373956"/>
    <lineage>
        <taxon>Eukaryota</taxon>
        <taxon>Metazoa</taxon>
        <taxon>Ecdysozoa</taxon>
        <taxon>Arthropoda</taxon>
        <taxon>Crustacea</taxon>
        <taxon>Multicrustacea</taxon>
        <taxon>Malacostraca</taxon>
        <taxon>Eumalacostraca</taxon>
        <taxon>Eucarida</taxon>
        <taxon>Decapoda</taxon>
        <taxon>Pleocyemata</taxon>
        <taxon>Caridea</taxon>
        <taxon>Atyoidea</taxon>
        <taxon>Atyidae</taxon>
        <taxon>Halocaridina</taxon>
    </lineage>
</organism>
<feature type="compositionally biased region" description="Pro residues" evidence="2">
    <location>
        <begin position="645"/>
        <end position="665"/>
    </location>
</feature>
<evidence type="ECO:0000256" key="1">
    <source>
        <dbReference type="SAM" id="Coils"/>
    </source>
</evidence>
<proteinExistence type="predicted"/>
<keyword evidence="3" id="KW-0472">Membrane</keyword>
<name>A0AAN8X9B0_HALRR</name>
<gene>
    <name evidence="4" type="ORF">SK128_019248</name>
</gene>
<dbReference type="AlphaFoldDB" id="A0AAN8X9B0"/>
<keyword evidence="3" id="KW-1133">Transmembrane helix</keyword>
<feature type="coiled-coil region" evidence="1">
    <location>
        <begin position="118"/>
        <end position="145"/>
    </location>
</feature>
<sequence>MAYKRAKSTTVQVARMVCITILAVAFMIGFFVITSNYLSSKQCDCSKNNADLQTAGVLPPVEKLVGAEELNKIQDMNNNEIDEQEPLPSASPKVLLQNEFDEIAVPDAQEELDDNIPVEEVQALLEEVTEIEEEAEREQEQLGIQDIMKQEIDDMKKKIKLPIDLILGNPSLAGRDVNCEVERRQHPIGGGIVTQAIIVTCSDSDDNNARIEGPSVVMTPPGPRRLGPPLSLLAPIMKMLTAKAMSRAEKPVEIKAVNIPFPMLPQAGPQPCSPNGPFPCFMNQPGPLPVPVRGPMPHPFFGPFPGPFPGRVNGPFPNPVNGPFPGPVDDPYPEQFSGPNPGPIGRPFPEPFSGRNREPINAPFLGRMPTQNAALMPGPISGSVSRQIHIPMNANIPPIPNAFPAPPQNERPLPSNSQFFSLPKSILQAPSMSEENDDSEDEPRNRMLPFALRPLVRITPRMPRILALATNPDRQGPQTLISSLQRGAVNSIPARETKIISSNLPPFLEPQRRALETPVPLPGLKFLPARILSAPAFMRGIRREEPRPITHMEMHLPEPESKEIDFEPQFPDFGPPRDQTIISSNQSPRIINEFPPNMPHNFHEQNVPKIVSKTIEVSGPIPIDIMSPPKPVAIFPDNRPIAGPFFPPPPLPSSENLPPPPPPNMDPEGRSGLISEVDPDAEIIIHSEPPSGSQPPPQFFHHEHEHPQSEDDRKHHLLVLN</sequence>
<feature type="region of interest" description="Disordered" evidence="2">
    <location>
        <begin position="641"/>
        <end position="721"/>
    </location>
</feature>
<evidence type="ECO:0000313" key="5">
    <source>
        <dbReference type="Proteomes" id="UP001381693"/>
    </source>
</evidence>
<evidence type="ECO:0000313" key="4">
    <source>
        <dbReference type="EMBL" id="KAK7080112.1"/>
    </source>
</evidence>
<feature type="compositionally biased region" description="Basic and acidic residues" evidence="2">
    <location>
        <begin position="700"/>
        <end position="714"/>
    </location>
</feature>
<reference evidence="4 5" key="1">
    <citation type="submission" date="2023-11" db="EMBL/GenBank/DDBJ databases">
        <title>Halocaridina rubra genome assembly.</title>
        <authorList>
            <person name="Smith C."/>
        </authorList>
    </citation>
    <scope>NUCLEOTIDE SEQUENCE [LARGE SCALE GENOMIC DNA]</scope>
    <source>
        <strain evidence="4">EP-1</strain>
        <tissue evidence="4">Whole</tissue>
    </source>
</reference>
<dbReference type="Proteomes" id="UP001381693">
    <property type="component" value="Unassembled WGS sequence"/>
</dbReference>
<evidence type="ECO:0000256" key="2">
    <source>
        <dbReference type="SAM" id="MobiDB-lite"/>
    </source>
</evidence>
<protein>
    <submittedName>
        <fullName evidence="4">Uncharacterized protein</fullName>
    </submittedName>
</protein>